<dbReference type="InterPro" id="IPR036864">
    <property type="entry name" value="Zn2-C6_fun-type_DNA-bd_sf"/>
</dbReference>
<dbReference type="GO" id="GO:0000981">
    <property type="term" value="F:DNA-binding transcription factor activity, RNA polymerase II-specific"/>
    <property type="evidence" value="ECO:0007669"/>
    <property type="project" value="InterPro"/>
</dbReference>
<dbReference type="Gene3D" id="4.10.240.10">
    <property type="entry name" value="Zn(2)-C6 fungal-type DNA-binding domain"/>
    <property type="match status" value="1"/>
</dbReference>
<dbReference type="EMBL" id="JAAMOD010000040">
    <property type="protein sequence ID" value="KAF5245364.1"/>
    <property type="molecule type" value="Genomic_DNA"/>
</dbReference>
<dbReference type="Proteomes" id="UP000537989">
    <property type="component" value="Unassembled WGS sequence"/>
</dbReference>
<evidence type="ECO:0000256" key="3">
    <source>
        <dbReference type="SAM" id="MobiDB-lite"/>
    </source>
</evidence>
<dbReference type="Pfam" id="PF23544">
    <property type="entry name" value="AtuA_ferredoxin"/>
    <property type="match status" value="1"/>
</dbReference>
<evidence type="ECO:0000313" key="6">
    <source>
        <dbReference type="Proteomes" id="UP000537989"/>
    </source>
</evidence>
<evidence type="ECO:0000256" key="1">
    <source>
        <dbReference type="ARBA" id="ARBA00022723"/>
    </source>
</evidence>
<accession>A0AAN6HJC8</accession>
<dbReference type="GO" id="GO:0003677">
    <property type="term" value="F:DNA binding"/>
    <property type="evidence" value="ECO:0007669"/>
    <property type="project" value="InterPro"/>
</dbReference>
<organism evidence="5 6">
    <name type="scientific">Fusarium austroamericanum</name>
    <dbReference type="NCBI Taxonomy" id="282268"/>
    <lineage>
        <taxon>Eukaryota</taxon>
        <taxon>Fungi</taxon>
        <taxon>Dikarya</taxon>
        <taxon>Ascomycota</taxon>
        <taxon>Pezizomycotina</taxon>
        <taxon>Sordariomycetes</taxon>
        <taxon>Hypocreomycetidae</taxon>
        <taxon>Hypocreales</taxon>
        <taxon>Nectriaceae</taxon>
        <taxon>Fusarium</taxon>
    </lineage>
</organism>
<name>A0AAN6HJC8_FUSAU</name>
<dbReference type="SMART" id="SM00906">
    <property type="entry name" value="Fungal_trans"/>
    <property type="match status" value="1"/>
</dbReference>
<keyword evidence="6" id="KW-1185">Reference proteome</keyword>
<proteinExistence type="predicted"/>
<dbReference type="InterPro" id="IPR010839">
    <property type="entry name" value="AtuA_N"/>
</dbReference>
<dbReference type="SMART" id="SM00066">
    <property type="entry name" value="GAL4"/>
    <property type="match status" value="1"/>
</dbReference>
<comment type="caution">
    <text evidence="5">The sequence shown here is derived from an EMBL/GenBank/DDBJ whole genome shotgun (WGS) entry which is preliminary data.</text>
</comment>
<feature type="domain" description="Zn(2)-C6 fungal-type" evidence="4">
    <location>
        <begin position="5"/>
        <end position="35"/>
    </location>
</feature>
<keyword evidence="1" id="KW-0479">Metal-binding</keyword>
<reference evidence="5 6" key="1">
    <citation type="submission" date="2020-02" db="EMBL/GenBank/DDBJ databases">
        <title>Identification and distribution of gene clusters putatively required for synthesis of sphingolipid metabolism inhibitors in phylogenetically diverse species of the filamentous fungus Fusarium.</title>
        <authorList>
            <person name="Kim H.-S."/>
            <person name="Busman M."/>
            <person name="Brown D.W."/>
            <person name="Divon H."/>
            <person name="Uhlig S."/>
            <person name="Proctor R.H."/>
        </authorList>
    </citation>
    <scope>NUCLEOTIDE SEQUENCE [LARGE SCALE GENOMIC DNA]</scope>
    <source>
        <strain evidence="5 6">NRRL 2903</strain>
    </source>
</reference>
<feature type="region of interest" description="Disordered" evidence="3">
    <location>
        <begin position="61"/>
        <end position="96"/>
    </location>
</feature>
<dbReference type="GO" id="GO:0008270">
    <property type="term" value="F:zinc ion binding"/>
    <property type="evidence" value="ECO:0007669"/>
    <property type="project" value="InterPro"/>
</dbReference>
<dbReference type="CDD" id="cd12148">
    <property type="entry name" value="fungal_TF_MHR"/>
    <property type="match status" value="1"/>
</dbReference>
<dbReference type="InterPro" id="IPR056362">
    <property type="entry name" value="AtuA-like_ferredoxin_dom"/>
</dbReference>
<sequence length="1195" mass="131802">MTSNACDRCHRRKVRCDKVQPQCGPCKRADVACEYAVSEHQLRRRNIQKLERRIRDLQANNETLSAQLRRSEGPIQERHGSERGTTGRNTESPLGDGEVAEEVIQMSLIAGGGHHFVGSTSGLLLANLLQSRPQPSSSLHASGWKPNTISDLTPQGGSGLPPKTLASELIKAYCSHDHLCYPFLSIKSLYRSLDAVYEEGREKDPVDAFFVDMTLAIGTAQVHKFNWNGVYDAETHYNRAMTRLADVLARDGIERLQALLLVCQYRMGTTSSNTTTSVWHLIGVAARTCLEMGLHRAATYALPPTNEHKESPEAKEEEMETKRRCFWSLVALDRVTSLALGRPLALQLEDIDVDLPPSSTSDQLPQDNSPLSSAPYGTPQYRAATSVFVHIVRYRLICGKIINALHRSTKHVSFASISYEEMRTALARELQEWHTETANLPLVKSDATAASPASGSSFRCEEWYRLLYHNGMLMLFRPSPCLNDASVNSVALQNIFDSAREAIVLPFNYKLLNPGERDCIRPLPLTKSSTILARVQRLSDAVVADVVEASTPSNHGMGVAAAVPFSADLANMTVDTLVMYLLDAGSAAETENHQPVPPIRIGNVSGATGDHPHAMSRMVRTGNVNAITGDWLSEMNIAWNAITKQEVDPNLGYENGFFEQLDECLDDIMQRDIRVVTNAGALNTDALYDKVRDLCEKRGYGDAIIAKVLGDDVSDVVMKGDVRVAHLDHPEQTLETWGFTPCCATAYIGCWGIVQALRAGARIVICGRCTDASPVMGAAAWYHGWREDQYEELAGSLLGAHLIECGPYVVGANFSGFKDFLPELVDIAFPIAEIDPRGRCIIGRTGEGGGRVTKETVTAQLLYELQGHLYLNPDVVADLSGVRVEQESPNRVSVSCVKGFPPPPTAKVMVAAKGGFQAEATFYINGLDVAEKAAMMKAQLAHMFKDANFSRLSIELYGTPADNPTSQQAGTVSLRVFAQARRKEDIEASKFKVPIYALRMQSYPGYHMNLDFRTMVPKPFMEMFPALMPVSAIDHRVVMSTGTTHRVEAPTQTAKYPIVRPSTETHGPVDMLTFGPTEWAPLGSIVHARSGDKGDNSNVGFFVRNDDEYAWLRNLLTVSKLKQLFGDDWFKMNPDRRVERVEFPGINAVHFRVLDNLNGGIASSDRIDGLGKGIGEYLRSRYVDVPKVFLDRGRI</sequence>
<protein>
    <recommendedName>
        <fullName evidence="4">Zn(2)-C6 fungal-type domain-containing protein</fullName>
    </recommendedName>
</protein>
<dbReference type="CDD" id="cd00067">
    <property type="entry name" value="GAL4"/>
    <property type="match status" value="1"/>
</dbReference>
<dbReference type="Pfam" id="PF04082">
    <property type="entry name" value="Fungal_trans"/>
    <property type="match status" value="1"/>
</dbReference>
<evidence type="ECO:0000259" key="4">
    <source>
        <dbReference type="PROSITE" id="PS50048"/>
    </source>
</evidence>
<dbReference type="PROSITE" id="PS50048">
    <property type="entry name" value="ZN2_CY6_FUNGAL_2"/>
    <property type="match status" value="1"/>
</dbReference>
<dbReference type="InterPro" id="IPR007219">
    <property type="entry name" value="XnlR_reg_dom"/>
</dbReference>
<dbReference type="GO" id="GO:0006351">
    <property type="term" value="P:DNA-templated transcription"/>
    <property type="evidence" value="ECO:0007669"/>
    <property type="project" value="InterPro"/>
</dbReference>
<feature type="compositionally biased region" description="Basic and acidic residues" evidence="3">
    <location>
        <begin position="69"/>
        <end position="82"/>
    </location>
</feature>
<dbReference type="AlphaFoldDB" id="A0AAN6HJC8"/>
<evidence type="ECO:0000313" key="5">
    <source>
        <dbReference type="EMBL" id="KAF5245364.1"/>
    </source>
</evidence>
<feature type="region of interest" description="Disordered" evidence="3">
    <location>
        <begin position="356"/>
        <end position="377"/>
    </location>
</feature>
<feature type="compositionally biased region" description="Polar residues" evidence="3">
    <location>
        <begin position="357"/>
        <end position="372"/>
    </location>
</feature>
<dbReference type="Pfam" id="PF07287">
    <property type="entry name" value="AtuA"/>
    <property type="match status" value="1"/>
</dbReference>
<dbReference type="PANTHER" id="PTHR47585:SF1">
    <property type="entry name" value="DUF1446 DOMAIN-CONTAINING PROTEIN"/>
    <property type="match status" value="1"/>
</dbReference>
<dbReference type="SUPFAM" id="SSF57701">
    <property type="entry name" value="Zn2/Cys6 DNA-binding domain"/>
    <property type="match status" value="1"/>
</dbReference>
<gene>
    <name evidence="5" type="ORF">FAUST_1839</name>
</gene>
<keyword evidence="2" id="KW-0539">Nucleus</keyword>
<dbReference type="PROSITE" id="PS00463">
    <property type="entry name" value="ZN2_CY6_FUNGAL_1"/>
    <property type="match status" value="1"/>
</dbReference>
<evidence type="ECO:0000256" key="2">
    <source>
        <dbReference type="ARBA" id="ARBA00023242"/>
    </source>
</evidence>
<dbReference type="PANTHER" id="PTHR47585">
    <property type="match status" value="1"/>
</dbReference>
<dbReference type="InterPro" id="IPR001138">
    <property type="entry name" value="Zn2Cys6_DnaBD"/>
</dbReference>
<dbReference type="Pfam" id="PF00172">
    <property type="entry name" value="Zn_clus"/>
    <property type="match status" value="1"/>
</dbReference>
<feature type="compositionally biased region" description="Polar residues" evidence="3">
    <location>
        <begin position="83"/>
        <end position="92"/>
    </location>
</feature>